<accession>A0A1Y6EJT2</accession>
<feature type="domain" description="Nudix hydrolase" evidence="19">
    <location>
        <begin position="5"/>
        <end position="132"/>
    </location>
</feature>
<evidence type="ECO:0000256" key="5">
    <source>
        <dbReference type="ARBA" id="ARBA00022723"/>
    </source>
</evidence>
<evidence type="ECO:0000256" key="4">
    <source>
        <dbReference type="ARBA" id="ARBA00022705"/>
    </source>
</evidence>
<dbReference type="GO" id="GO:0046872">
    <property type="term" value="F:metal ion binding"/>
    <property type="evidence" value="ECO:0007669"/>
    <property type="project" value="UniProtKB-KW"/>
</dbReference>
<comment type="catalytic activity">
    <reaction evidence="11">
        <text>8-oxo-GTP + H2O = 8-oxo-GMP + diphosphate + H(+)</text>
        <dbReference type="Rhea" id="RHEA:67616"/>
        <dbReference type="ChEBI" id="CHEBI:15377"/>
        <dbReference type="ChEBI" id="CHEBI:15378"/>
        <dbReference type="ChEBI" id="CHEBI:33019"/>
        <dbReference type="ChEBI" id="CHEBI:143553"/>
        <dbReference type="ChEBI" id="CHEBI:145694"/>
    </reaction>
</comment>
<dbReference type="GO" id="GO:0008413">
    <property type="term" value="F:8-oxo-7,8-dihydroguanosine triphosphate pyrophosphatase activity"/>
    <property type="evidence" value="ECO:0007669"/>
    <property type="project" value="InterPro"/>
</dbReference>
<dbReference type="GO" id="GO:0006281">
    <property type="term" value="P:DNA repair"/>
    <property type="evidence" value="ECO:0007669"/>
    <property type="project" value="UniProtKB-KW"/>
</dbReference>
<sequence length="134" mass="15186">MRTEPATVHVAVGVIENEQGDIFISCRHEHLHQGGKWEFPGGKVETSETVYDALCRELREECNIHVTAAAPLTVITHQYPDKRVLLDVWRVTAFSGEVKQREGQPWAWVPVHELDAYRFPDANEAILELIQASV</sequence>
<feature type="binding site" evidence="17">
    <location>
        <position position="27"/>
    </location>
    <ligand>
        <name>8-oxo-dGTP</name>
        <dbReference type="ChEBI" id="CHEBI:77896"/>
    </ligand>
</feature>
<evidence type="ECO:0000313" key="21">
    <source>
        <dbReference type="Proteomes" id="UP000194450"/>
    </source>
</evidence>
<comment type="similarity">
    <text evidence="2">Belongs to the Nudix hydrolase family.</text>
</comment>
<dbReference type="EMBL" id="FXWH01000001">
    <property type="protein sequence ID" value="SMQ60832.1"/>
    <property type="molecule type" value="Genomic_DNA"/>
</dbReference>
<feature type="binding site" evidence="17">
    <location>
        <position position="123"/>
    </location>
    <ligand>
        <name>8-oxo-dGTP</name>
        <dbReference type="ChEBI" id="CHEBI:77896"/>
    </ligand>
</feature>
<dbReference type="PROSITE" id="PS51462">
    <property type="entry name" value="NUDIX"/>
    <property type="match status" value="1"/>
</dbReference>
<name>A0A1Y6EJT2_9GAMM</name>
<dbReference type="Pfam" id="PF14815">
    <property type="entry name" value="NUDIX_4"/>
    <property type="match status" value="1"/>
</dbReference>
<evidence type="ECO:0000256" key="8">
    <source>
        <dbReference type="ARBA" id="ARBA00022842"/>
    </source>
</evidence>
<dbReference type="InterPro" id="IPR020476">
    <property type="entry name" value="Nudix_hydrolase"/>
</dbReference>
<evidence type="ECO:0000256" key="15">
    <source>
        <dbReference type="ARBA" id="ARBA00041979"/>
    </source>
</evidence>
<dbReference type="InterPro" id="IPR003561">
    <property type="entry name" value="Mutator_MutT"/>
</dbReference>
<evidence type="ECO:0000256" key="12">
    <source>
        <dbReference type="ARBA" id="ARBA00038905"/>
    </source>
</evidence>
<dbReference type="GO" id="GO:0044716">
    <property type="term" value="F:8-oxo-GDP phosphatase activity"/>
    <property type="evidence" value="ECO:0007669"/>
    <property type="project" value="TreeGrafter"/>
</dbReference>
<dbReference type="InterPro" id="IPR015797">
    <property type="entry name" value="NUDIX_hydrolase-like_dom_sf"/>
</dbReference>
<dbReference type="Gene3D" id="3.90.79.10">
    <property type="entry name" value="Nucleoside Triphosphate Pyrophosphohydrolase"/>
    <property type="match status" value="1"/>
</dbReference>
<evidence type="ECO:0000256" key="3">
    <source>
        <dbReference type="ARBA" id="ARBA00022457"/>
    </source>
</evidence>
<dbReference type="InterPro" id="IPR020084">
    <property type="entry name" value="NUDIX_hydrolase_CS"/>
</dbReference>
<proteinExistence type="inferred from homology"/>
<keyword evidence="21" id="KW-1185">Reference proteome</keyword>
<dbReference type="EC" id="3.6.1.55" evidence="12"/>
<keyword evidence="7" id="KW-0378">Hydrolase</keyword>
<dbReference type="Proteomes" id="UP000194450">
    <property type="component" value="Unassembled WGS sequence"/>
</dbReference>
<dbReference type="PRINTS" id="PR00502">
    <property type="entry name" value="NUDIXFAMILY"/>
</dbReference>
<evidence type="ECO:0000256" key="11">
    <source>
        <dbReference type="ARBA" id="ARBA00036904"/>
    </source>
</evidence>
<evidence type="ECO:0000256" key="1">
    <source>
        <dbReference type="ARBA" id="ARBA00001946"/>
    </source>
</evidence>
<dbReference type="RefSeq" id="WP_086433650.1">
    <property type="nucleotide sequence ID" value="NZ_FXWH01000001.1"/>
</dbReference>
<reference evidence="21" key="1">
    <citation type="submission" date="2017-04" db="EMBL/GenBank/DDBJ databases">
        <authorList>
            <person name="Varghese N."/>
            <person name="Submissions S."/>
        </authorList>
    </citation>
    <scope>NUCLEOTIDE SEQUENCE [LARGE SCALE GENOMIC DNA]</scope>
</reference>
<evidence type="ECO:0000256" key="16">
    <source>
        <dbReference type="ARBA" id="ARBA00042798"/>
    </source>
</evidence>
<feature type="binding site" evidence="18">
    <location>
        <position position="61"/>
    </location>
    <ligand>
        <name>Mg(2+)</name>
        <dbReference type="ChEBI" id="CHEBI:18420"/>
    </ligand>
</feature>
<comment type="catalytic activity">
    <reaction evidence="10">
        <text>8-oxo-dGTP + H2O = 8-oxo-dGMP + diphosphate + H(+)</text>
        <dbReference type="Rhea" id="RHEA:31575"/>
        <dbReference type="ChEBI" id="CHEBI:15377"/>
        <dbReference type="ChEBI" id="CHEBI:15378"/>
        <dbReference type="ChEBI" id="CHEBI:33019"/>
        <dbReference type="ChEBI" id="CHEBI:63224"/>
        <dbReference type="ChEBI" id="CHEBI:77896"/>
        <dbReference type="EC" id="3.6.1.55"/>
    </reaction>
</comment>
<dbReference type="PROSITE" id="PS00893">
    <property type="entry name" value="NUDIX_BOX"/>
    <property type="match status" value="1"/>
</dbReference>
<dbReference type="GO" id="GO:0035539">
    <property type="term" value="F:8-oxo-7,8-dihydrodeoxyguanosine triphosphate pyrophosphatase activity"/>
    <property type="evidence" value="ECO:0007669"/>
    <property type="project" value="UniProtKB-EC"/>
</dbReference>
<evidence type="ECO:0000256" key="18">
    <source>
        <dbReference type="PIRSR" id="PIRSR603561-2"/>
    </source>
</evidence>
<dbReference type="PANTHER" id="PTHR47707:SF1">
    <property type="entry name" value="NUDIX HYDROLASE FAMILY PROTEIN"/>
    <property type="match status" value="1"/>
</dbReference>
<evidence type="ECO:0000256" key="7">
    <source>
        <dbReference type="ARBA" id="ARBA00022801"/>
    </source>
</evidence>
<dbReference type="SUPFAM" id="SSF55811">
    <property type="entry name" value="Nudix"/>
    <property type="match status" value="1"/>
</dbReference>
<dbReference type="InterPro" id="IPR000086">
    <property type="entry name" value="NUDIX_hydrolase_dom"/>
</dbReference>
<evidence type="ECO:0000256" key="14">
    <source>
        <dbReference type="ARBA" id="ARBA00041592"/>
    </source>
</evidence>
<dbReference type="CDD" id="cd03425">
    <property type="entry name" value="NUDIX_MutT_NudA_like"/>
    <property type="match status" value="1"/>
</dbReference>
<keyword evidence="9" id="KW-0234">DNA repair</keyword>
<comment type="cofactor">
    <cofactor evidence="1 18">
        <name>Mg(2+)</name>
        <dbReference type="ChEBI" id="CHEBI:18420"/>
    </cofactor>
</comment>
<evidence type="ECO:0000313" key="20">
    <source>
        <dbReference type="EMBL" id="SMQ60832.1"/>
    </source>
</evidence>
<organism evidence="20 21">
    <name type="scientific">Pseudidiomarina planktonica</name>
    <dbReference type="NCBI Taxonomy" id="1323738"/>
    <lineage>
        <taxon>Bacteria</taxon>
        <taxon>Pseudomonadati</taxon>
        <taxon>Pseudomonadota</taxon>
        <taxon>Gammaproteobacteria</taxon>
        <taxon>Alteromonadales</taxon>
        <taxon>Idiomarinaceae</taxon>
        <taxon>Pseudidiomarina</taxon>
    </lineage>
</organism>
<evidence type="ECO:0000259" key="19">
    <source>
        <dbReference type="PROSITE" id="PS51462"/>
    </source>
</evidence>
<dbReference type="InterPro" id="IPR029119">
    <property type="entry name" value="MutY_C"/>
</dbReference>
<evidence type="ECO:0000256" key="13">
    <source>
        <dbReference type="ARBA" id="ARBA00040794"/>
    </source>
</evidence>
<keyword evidence="5 18" id="KW-0479">Metal-binding</keyword>
<evidence type="ECO:0000256" key="2">
    <source>
        <dbReference type="ARBA" id="ARBA00005582"/>
    </source>
</evidence>
<dbReference type="PANTHER" id="PTHR47707">
    <property type="entry name" value="8-OXO-DGTP DIPHOSPHATASE"/>
    <property type="match status" value="1"/>
</dbReference>
<keyword evidence="4" id="KW-0235">DNA replication</keyword>
<evidence type="ECO:0000256" key="17">
    <source>
        <dbReference type="PIRSR" id="PIRSR603561-1"/>
    </source>
</evidence>
<keyword evidence="3" id="KW-0515">Mutator protein</keyword>
<dbReference type="AlphaFoldDB" id="A0A1Y6EJT2"/>
<dbReference type="FunFam" id="3.90.79.10:FF:000014">
    <property type="entry name" value="8-oxo-dGTP diphosphatase MutT"/>
    <property type="match status" value="1"/>
</dbReference>
<feature type="binding site" evidence="17">
    <location>
        <begin position="38"/>
        <end position="41"/>
    </location>
    <ligand>
        <name>8-oxo-dGTP</name>
        <dbReference type="ChEBI" id="CHEBI:77896"/>
    </ligand>
</feature>
<dbReference type="InterPro" id="IPR047127">
    <property type="entry name" value="MutT-like"/>
</dbReference>
<dbReference type="OrthoDB" id="9810648at2"/>
<feature type="binding site" evidence="17">
    <location>
        <position position="32"/>
    </location>
    <ligand>
        <name>8-oxo-dGTP</name>
        <dbReference type="ChEBI" id="CHEBI:77896"/>
    </ligand>
</feature>
<evidence type="ECO:0000256" key="10">
    <source>
        <dbReference type="ARBA" id="ARBA00035861"/>
    </source>
</evidence>
<dbReference type="GO" id="GO:0044715">
    <property type="term" value="F:8-oxo-dGDP phosphatase activity"/>
    <property type="evidence" value="ECO:0007669"/>
    <property type="project" value="TreeGrafter"/>
</dbReference>
<evidence type="ECO:0000256" key="9">
    <source>
        <dbReference type="ARBA" id="ARBA00023204"/>
    </source>
</evidence>
<dbReference type="GO" id="GO:0006260">
    <property type="term" value="P:DNA replication"/>
    <property type="evidence" value="ECO:0007669"/>
    <property type="project" value="UniProtKB-KW"/>
</dbReference>
<feature type="binding site" evidence="18">
    <location>
        <position position="41"/>
    </location>
    <ligand>
        <name>Mg(2+)</name>
        <dbReference type="ChEBI" id="CHEBI:18420"/>
    </ligand>
</feature>
<dbReference type="NCBIfam" id="TIGR00586">
    <property type="entry name" value="mutt"/>
    <property type="match status" value="1"/>
</dbReference>
<keyword evidence="8 18" id="KW-0460">Magnesium</keyword>
<protein>
    <recommendedName>
        <fullName evidence="13">8-oxo-dGTP diphosphatase</fullName>
        <ecNumber evidence="12">3.6.1.55</ecNumber>
    </recommendedName>
    <alternativeName>
        <fullName evidence="16">7,8-dihydro-8-oxoguanine-triphosphatase</fullName>
    </alternativeName>
    <alternativeName>
        <fullName evidence="15">Mutator protein MutT</fullName>
    </alternativeName>
    <alternativeName>
        <fullName evidence="14">dGTP pyrophosphohydrolase</fullName>
    </alternativeName>
</protein>
<gene>
    <name evidence="20" type="ORF">SAMN06297229_0474</name>
</gene>
<evidence type="ECO:0000256" key="6">
    <source>
        <dbReference type="ARBA" id="ARBA00022763"/>
    </source>
</evidence>
<keyword evidence="6" id="KW-0227">DNA damage</keyword>